<feature type="transmembrane region" description="Helical" evidence="1">
    <location>
        <begin position="82"/>
        <end position="99"/>
    </location>
</feature>
<dbReference type="InterPro" id="IPR002656">
    <property type="entry name" value="Acyl_transf_3_dom"/>
</dbReference>
<comment type="caution">
    <text evidence="3">The sequence shown here is derived from an EMBL/GenBank/DDBJ whole genome shotgun (WGS) entry which is preliminary data.</text>
</comment>
<feature type="transmembrane region" description="Helical" evidence="1">
    <location>
        <begin position="280"/>
        <end position="300"/>
    </location>
</feature>
<feature type="transmembrane region" description="Helical" evidence="1">
    <location>
        <begin position="129"/>
        <end position="150"/>
    </location>
</feature>
<keyword evidence="3" id="KW-0808">Transferase</keyword>
<organism evidence="3 4">
    <name type="scientific">Mucilaginibacter pallidiroseus</name>
    <dbReference type="NCBI Taxonomy" id="2599295"/>
    <lineage>
        <taxon>Bacteria</taxon>
        <taxon>Pseudomonadati</taxon>
        <taxon>Bacteroidota</taxon>
        <taxon>Sphingobacteriia</taxon>
        <taxon>Sphingobacteriales</taxon>
        <taxon>Sphingobacteriaceae</taxon>
        <taxon>Mucilaginibacter</taxon>
    </lineage>
</organism>
<sequence length="327" mass="36735">MPTTPALKQHLPQVDYVRAIASLAVALFHLGGKALPVLKYGWLGVQMFFVLSGFIICWAIPHGYTWRNAGTFIIKRLIRIEPPYVASIILILLLNRLFINDYTSPDWLNVAGHFAYINNFTGKPYLSPVYWTLGIEFQFYLFIALAFPVFNGRWGTWFVMGVWLLSCSIDVPGSTISGVFSFFALGMLYYRWYSQKTTGLLTTLLILPIFVYQCATGNWLPIAAGVLTLLILVLPLKQNRAVSFFARISFSLYLTHDAIGSRLVVLLGQNLPKTIVGKGIAFTSGIIVSIVFAYIFYLLIERPCMRLSKKASYNGVNVAHSVTYTLQ</sequence>
<dbReference type="RefSeq" id="WP_146382408.1">
    <property type="nucleotide sequence ID" value="NZ_VOEJ01000006.1"/>
</dbReference>
<dbReference type="Proteomes" id="UP000320042">
    <property type="component" value="Unassembled WGS sequence"/>
</dbReference>
<feature type="domain" description="Acyltransferase 3" evidence="2">
    <location>
        <begin position="13"/>
        <end position="297"/>
    </location>
</feature>
<accession>A0A563U818</accession>
<feature type="transmembrane region" description="Helical" evidence="1">
    <location>
        <begin position="162"/>
        <end position="190"/>
    </location>
</feature>
<keyword evidence="3" id="KW-0012">Acyltransferase</keyword>
<evidence type="ECO:0000259" key="2">
    <source>
        <dbReference type="Pfam" id="PF01757"/>
    </source>
</evidence>
<dbReference type="PANTHER" id="PTHR23028">
    <property type="entry name" value="ACETYLTRANSFERASE"/>
    <property type="match status" value="1"/>
</dbReference>
<feature type="transmembrane region" description="Helical" evidence="1">
    <location>
        <begin position="210"/>
        <end position="236"/>
    </location>
</feature>
<dbReference type="Pfam" id="PF01757">
    <property type="entry name" value="Acyl_transf_3"/>
    <property type="match status" value="1"/>
</dbReference>
<evidence type="ECO:0000313" key="4">
    <source>
        <dbReference type="Proteomes" id="UP000320042"/>
    </source>
</evidence>
<name>A0A563U818_9SPHI</name>
<keyword evidence="4" id="KW-1185">Reference proteome</keyword>
<protein>
    <submittedName>
        <fullName evidence="3">Acyltransferase</fullName>
    </submittedName>
</protein>
<dbReference type="InterPro" id="IPR050879">
    <property type="entry name" value="Acyltransferase_3"/>
</dbReference>
<dbReference type="GO" id="GO:0016020">
    <property type="term" value="C:membrane"/>
    <property type="evidence" value="ECO:0007669"/>
    <property type="project" value="TreeGrafter"/>
</dbReference>
<proteinExistence type="predicted"/>
<dbReference type="AlphaFoldDB" id="A0A563U818"/>
<feature type="transmembrane region" description="Helical" evidence="1">
    <location>
        <begin position="41"/>
        <end position="61"/>
    </location>
</feature>
<feature type="transmembrane region" description="Helical" evidence="1">
    <location>
        <begin position="248"/>
        <end position="268"/>
    </location>
</feature>
<dbReference type="GO" id="GO:0000271">
    <property type="term" value="P:polysaccharide biosynthetic process"/>
    <property type="evidence" value="ECO:0007669"/>
    <property type="project" value="TreeGrafter"/>
</dbReference>
<dbReference type="OrthoDB" id="290051at2"/>
<reference evidence="3 4" key="1">
    <citation type="submission" date="2019-07" db="EMBL/GenBank/DDBJ databases">
        <authorList>
            <person name="Kim J."/>
        </authorList>
    </citation>
    <scope>NUCLEOTIDE SEQUENCE [LARGE SCALE GENOMIC DNA]</scope>
    <source>
        <strain evidence="4">dk17</strain>
    </source>
</reference>
<evidence type="ECO:0000256" key="1">
    <source>
        <dbReference type="SAM" id="Phobius"/>
    </source>
</evidence>
<dbReference type="GO" id="GO:0016747">
    <property type="term" value="F:acyltransferase activity, transferring groups other than amino-acyl groups"/>
    <property type="evidence" value="ECO:0007669"/>
    <property type="project" value="InterPro"/>
</dbReference>
<dbReference type="EMBL" id="VOEJ01000006">
    <property type="protein sequence ID" value="TWR27439.1"/>
    <property type="molecule type" value="Genomic_DNA"/>
</dbReference>
<gene>
    <name evidence="3" type="ORF">FPZ43_13235</name>
</gene>
<evidence type="ECO:0000313" key="3">
    <source>
        <dbReference type="EMBL" id="TWR27439.1"/>
    </source>
</evidence>
<keyword evidence="1" id="KW-0472">Membrane</keyword>
<dbReference type="PANTHER" id="PTHR23028:SF53">
    <property type="entry name" value="ACYL_TRANSF_3 DOMAIN-CONTAINING PROTEIN"/>
    <property type="match status" value="1"/>
</dbReference>
<keyword evidence="1" id="KW-0812">Transmembrane</keyword>
<keyword evidence="1" id="KW-1133">Transmembrane helix</keyword>